<accession>A0A3M8HB84</accession>
<keyword evidence="3" id="KW-1185">Reference proteome</keyword>
<dbReference type="Pfam" id="PF13349">
    <property type="entry name" value="DUF4097"/>
    <property type="match status" value="1"/>
</dbReference>
<dbReference type="PANTHER" id="PTHR34094:SF1">
    <property type="entry name" value="PROTEIN FAM185A"/>
    <property type="match status" value="1"/>
</dbReference>
<dbReference type="AlphaFoldDB" id="A0A3M8HB84"/>
<evidence type="ECO:0000259" key="1">
    <source>
        <dbReference type="Pfam" id="PF13349"/>
    </source>
</evidence>
<feature type="domain" description="DUF4097" evidence="1">
    <location>
        <begin position="127"/>
        <end position="358"/>
    </location>
</feature>
<sequence length="392" mass="44287">MDYFQYNERALYMIFKFVKNKGTSRRIGEMNRGEMNNIKGGLRMTEEVFLKKLEAELGLLKEEERKNIIRDFKEYFANGKAEGKKEEDIIESLGPIHELVDELLSAYSEEEFETNVEFSPTAITEYENVHIKADRANITIIPSSDDKPSIHVKDQDGKTKVTTHIVNNTLEIHVNREDGFRFFFIYINFNVRTVVHVTIQLPQKLYNQLLVQNDIGKIEMNVQQAKSIKVKTDVGTIHLKSLLANSLNIKSDNGRILIEHSNCTDVSASTNNGRIVVNHSSAEKIDLSTDNGRIELHNVKGEIKASTDNGRIDGYIPAVTKPIRWKTDNGSITLKTDEPLDDATLTLKSGFGRVEVYGEKGEKFQFGDGSVPIKLKSDTGRIMVTTASLQET</sequence>
<name>A0A3M8HB84_9BACI</name>
<dbReference type="Gene3D" id="2.160.20.120">
    <property type="match status" value="1"/>
</dbReference>
<evidence type="ECO:0000313" key="3">
    <source>
        <dbReference type="Proteomes" id="UP000279909"/>
    </source>
</evidence>
<comment type="caution">
    <text evidence="2">The sequence shown here is derived from an EMBL/GenBank/DDBJ whole genome shotgun (WGS) entry which is preliminary data.</text>
</comment>
<evidence type="ECO:0000313" key="2">
    <source>
        <dbReference type="EMBL" id="RNC99687.1"/>
    </source>
</evidence>
<dbReference type="Proteomes" id="UP000279909">
    <property type="component" value="Unassembled WGS sequence"/>
</dbReference>
<dbReference type="EMBL" id="RHLQ01000013">
    <property type="protein sequence ID" value="RNC99687.1"/>
    <property type="molecule type" value="Genomic_DNA"/>
</dbReference>
<proteinExistence type="predicted"/>
<dbReference type="PANTHER" id="PTHR34094">
    <property type="match status" value="1"/>
</dbReference>
<organism evidence="2 3">
    <name type="scientific">Lysinibacillus halotolerans</name>
    <dbReference type="NCBI Taxonomy" id="1368476"/>
    <lineage>
        <taxon>Bacteria</taxon>
        <taxon>Bacillati</taxon>
        <taxon>Bacillota</taxon>
        <taxon>Bacilli</taxon>
        <taxon>Bacillales</taxon>
        <taxon>Bacillaceae</taxon>
        <taxon>Lysinibacillus</taxon>
    </lineage>
</organism>
<dbReference type="Pfam" id="PF22564">
    <property type="entry name" value="HAAS"/>
    <property type="match status" value="1"/>
</dbReference>
<protein>
    <submittedName>
        <fullName evidence="2">DUF1700 domain-containing protein</fullName>
    </submittedName>
</protein>
<dbReference type="InterPro" id="IPR025164">
    <property type="entry name" value="Toastrack_DUF4097"/>
</dbReference>
<reference evidence="2 3" key="1">
    <citation type="journal article" date="2014" name="Int. J. Syst. Evol. Microbiol.">
        <title>Lysinibacillus halotolerans sp. nov., isolated from saline-alkaline soil.</title>
        <authorList>
            <person name="Kong D."/>
            <person name="Wang Y."/>
            <person name="Zhao B."/>
            <person name="Li Y."/>
            <person name="Song J."/>
            <person name="Zhai Y."/>
            <person name="Zhang C."/>
            <person name="Wang H."/>
            <person name="Chen X."/>
            <person name="Zhao B."/>
            <person name="Ruan Z."/>
        </authorList>
    </citation>
    <scope>NUCLEOTIDE SEQUENCE [LARGE SCALE GENOMIC DNA]</scope>
    <source>
        <strain evidence="2 3">MCCC 1A12703</strain>
    </source>
</reference>
<gene>
    <name evidence="2" type="ORF">EC501_07055</name>
</gene>